<protein>
    <recommendedName>
        <fullName evidence="12">Twin-arginine translocase TatA/TatE family subunit</fullName>
    </recommendedName>
</protein>
<comment type="caution">
    <text evidence="10">The sequence shown here is derived from an EMBL/GenBank/DDBJ whole genome shotgun (WGS) entry which is preliminary data.</text>
</comment>
<evidence type="ECO:0000313" key="10">
    <source>
        <dbReference type="EMBL" id="CAK0876234.1"/>
    </source>
</evidence>
<gene>
    <name evidence="10" type="ORF">PCOR1329_LOCUS60669</name>
</gene>
<keyword evidence="4" id="KW-0653">Protein transport</keyword>
<organism evidence="10 11">
    <name type="scientific">Prorocentrum cordatum</name>
    <dbReference type="NCBI Taxonomy" id="2364126"/>
    <lineage>
        <taxon>Eukaryota</taxon>
        <taxon>Sar</taxon>
        <taxon>Alveolata</taxon>
        <taxon>Dinophyceae</taxon>
        <taxon>Prorocentrales</taxon>
        <taxon>Prorocentraceae</taxon>
        <taxon>Prorocentrum</taxon>
    </lineage>
</organism>
<keyword evidence="3 9" id="KW-0812">Transmembrane</keyword>
<evidence type="ECO:0000313" key="11">
    <source>
        <dbReference type="Proteomes" id="UP001189429"/>
    </source>
</evidence>
<evidence type="ECO:0000256" key="2">
    <source>
        <dbReference type="ARBA" id="ARBA00022448"/>
    </source>
</evidence>
<evidence type="ECO:0000256" key="1">
    <source>
        <dbReference type="ARBA" id="ARBA00004167"/>
    </source>
</evidence>
<name>A0ABN9VRY1_9DINO</name>
<keyword evidence="6" id="KW-0811">Translocation</keyword>
<feature type="non-terminal residue" evidence="10">
    <location>
        <position position="1"/>
    </location>
</feature>
<proteinExistence type="predicted"/>
<keyword evidence="5 9" id="KW-1133">Transmembrane helix</keyword>
<keyword evidence="2" id="KW-0813">Transport</keyword>
<sequence length="105" mass="10690">WGRTAAAPSATTASPLARRIFGLGTSEILVILAIGALVLGPETLKSVAKEAGKAASDLKDVPDAFQEGINQGKALESKEEPEKKSKESDSAAGKTAAGDKVAEKA</sequence>
<feature type="transmembrane region" description="Helical" evidence="9">
    <location>
        <begin position="20"/>
        <end position="39"/>
    </location>
</feature>
<keyword evidence="11" id="KW-1185">Reference proteome</keyword>
<evidence type="ECO:0000256" key="5">
    <source>
        <dbReference type="ARBA" id="ARBA00022989"/>
    </source>
</evidence>
<evidence type="ECO:0000256" key="9">
    <source>
        <dbReference type="SAM" id="Phobius"/>
    </source>
</evidence>
<evidence type="ECO:0000256" key="3">
    <source>
        <dbReference type="ARBA" id="ARBA00022692"/>
    </source>
</evidence>
<evidence type="ECO:0000256" key="7">
    <source>
        <dbReference type="ARBA" id="ARBA00023136"/>
    </source>
</evidence>
<reference evidence="10" key="1">
    <citation type="submission" date="2023-10" db="EMBL/GenBank/DDBJ databases">
        <authorList>
            <person name="Chen Y."/>
            <person name="Shah S."/>
            <person name="Dougan E. K."/>
            <person name="Thang M."/>
            <person name="Chan C."/>
        </authorList>
    </citation>
    <scope>NUCLEOTIDE SEQUENCE [LARGE SCALE GENOMIC DNA]</scope>
</reference>
<feature type="compositionally biased region" description="Basic and acidic residues" evidence="8">
    <location>
        <begin position="75"/>
        <end position="89"/>
    </location>
</feature>
<comment type="subcellular location">
    <subcellularLocation>
        <location evidence="1">Membrane</location>
        <topology evidence="1">Single-pass membrane protein</topology>
    </subcellularLocation>
</comment>
<feature type="region of interest" description="Disordered" evidence="8">
    <location>
        <begin position="56"/>
        <end position="105"/>
    </location>
</feature>
<dbReference type="Proteomes" id="UP001189429">
    <property type="component" value="Unassembled WGS sequence"/>
</dbReference>
<evidence type="ECO:0000256" key="6">
    <source>
        <dbReference type="ARBA" id="ARBA00023010"/>
    </source>
</evidence>
<dbReference type="PRINTS" id="PR01506">
    <property type="entry name" value="TATBPROTEIN"/>
</dbReference>
<evidence type="ECO:0000256" key="8">
    <source>
        <dbReference type="SAM" id="MobiDB-lite"/>
    </source>
</evidence>
<dbReference type="Pfam" id="PF02416">
    <property type="entry name" value="TatA_B_E"/>
    <property type="match status" value="1"/>
</dbReference>
<accession>A0ABN9VRY1</accession>
<evidence type="ECO:0008006" key="12">
    <source>
        <dbReference type="Google" id="ProtNLM"/>
    </source>
</evidence>
<evidence type="ECO:0000256" key="4">
    <source>
        <dbReference type="ARBA" id="ARBA00022927"/>
    </source>
</evidence>
<keyword evidence="7 9" id="KW-0472">Membrane</keyword>
<dbReference type="EMBL" id="CAUYUJ010017607">
    <property type="protein sequence ID" value="CAK0876234.1"/>
    <property type="molecule type" value="Genomic_DNA"/>
</dbReference>
<dbReference type="Gene3D" id="1.20.5.3310">
    <property type="match status" value="1"/>
</dbReference>
<dbReference type="InterPro" id="IPR003369">
    <property type="entry name" value="TatA/B/E"/>
</dbReference>